<dbReference type="EC" id="2.8.1.13" evidence="1"/>
<dbReference type="OrthoDB" id="9800696at2"/>
<dbReference type="EMBL" id="AP012342">
    <property type="protein sequence ID" value="BAM08054.1"/>
    <property type="molecule type" value="Genomic_DNA"/>
</dbReference>
<dbReference type="STRING" id="1162668.LFE_2383"/>
<dbReference type="PANTHER" id="PTHR11933:SF5">
    <property type="entry name" value="MITOCHONDRIAL TRNA-SPECIFIC 2-THIOURIDYLASE 1"/>
    <property type="match status" value="1"/>
</dbReference>
<dbReference type="NCBIfam" id="TIGR00420">
    <property type="entry name" value="trmU"/>
    <property type="match status" value="1"/>
</dbReference>
<comment type="catalytic activity">
    <reaction evidence="7">
        <text>S-sulfanyl-L-cysteinyl-[protein] + uridine(34) in tRNA + AH2 + ATP = 2-thiouridine(34) in tRNA + L-cysteinyl-[protein] + A + AMP + diphosphate + H(+)</text>
        <dbReference type="Rhea" id="RHEA:47032"/>
        <dbReference type="Rhea" id="RHEA-COMP:10131"/>
        <dbReference type="Rhea" id="RHEA-COMP:11726"/>
        <dbReference type="Rhea" id="RHEA-COMP:11727"/>
        <dbReference type="Rhea" id="RHEA-COMP:11728"/>
        <dbReference type="ChEBI" id="CHEBI:13193"/>
        <dbReference type="ChEBI" id="CHEBI:15378"/>
        <dbReference type="ChEBI" id="CHEBI:17499"/>
        <dbReference type="ChEBI" id="CHEBI:29950"/>
        <dbReference type="ChEBI" id="CHEBI:30616"/>
        <dbReference type="ChEBI" id="CHEBI:33019"/>
        <dbReference type="ChEBI" id="CHEBI:61963"/>
        <dbReference type="ChEBI" id="CHEBI:65315"/>
        <dbReference type="ChEBI" id="CHEBI:87170"/>
        <dbReference type="ChEBI" id="CHEBI:456215"/>
        <dbReference type="EC" id="2.8.1.13"/>
    </reaction>
</comment>
<reference evidence="10" key="2">
    <citation type="submission" date="2012-03" db="EMBL/GenBank/DDBJ databases">
        <title>The complete genome sequence of the pioneer microbe on fresh volcanic deposit, Leptospirillum ferrooxidans strain C2-3.</title>
        <authorList>
            <person name="Fujimura R."/>
            <person name="Sato Y."/>
            <person name="Nishizawa T."/>
            <person name="Nanba K."/>
            <person name="Oshima K."/>
            <person name="Hattori M."/>
            <person name="Kamijo T."/>
            <person name="Ohta H."/>
        </authorList>
    </citation>
    <scope>NUCLEOTIDE SEQUENCE [LARGE SCALE GENOMIC DNA]</scope>
    <source>
        <strain evidence="10">C2-3</strain>
    </source>
</reference>
<dbReference type="HOGENOM" id="CLU_035188_0_0_0"/>
<dbReference type="eggNOG" id="COG0482">
    <property type="taxonomic scope" value="Bacteria"/>
</dbReference>
<dbReference type="InterPro" id="IPR004506">
    <property type="entry name" value="MnmA-like"/>
</dbReference>
<dbReference type="KEGG" id="lfc:LFE_2383"/>
<dbReference type="Gene3D" id="2.40.30.10">
    <property type="entry name" value="Translation factors"/>
    <property type="match status" value="1"/>
</dbReference>
<proteinExistence type="predicted"/>
<keyword evidence="5" id="KW-0694">RNA-binding</keyword>
<dbReference type="GO" id="GO:0103016">
    <property type="term" value="F:tRNA-uridine 2-sulfurtransferase activity"/>
    <property type="evidence" value="ECO:0007669"/>
    <property type="project" value="UniProtKB-EC"/>
</dbReference>
<dbReference type="InterPro" id="IPR023382">
    <property type="entry name" value="MnmA-like_central_sf"/>
</dbReference>
<dbReference type="SUPFAM" id="SSF52402">
    <property type="entry name" value="Adenine nucleotide alpha hydrolases-like"/>
    <property type="match status" value="1"/>
</dbReference>
<accession>I0IS05</accession>
<dbReference type="GO" id="GO:0032259">
    <property type="term" value="P:methylation"/>
    <property type="evidence" value="ECO:0007669"/>
    <property type="project" value="UniProtKB-KW"/>
</dbReference>
<dbReference type="RefSeq" id="WP_014450537.1">
    <property type="nucleotide sequence ID" value="NC_017094.1"/>
</dbReference>
<keyword evidence="2" id="KW-0820">tRNA-binding</keyword>
<evidence type="ECO:0000256" key="5">
    <source>
        <dbReference type="ARBA" id="ARBA00022884"/>
    </source>
</evidence>
<feature type="domain" description="tRNA-specific 2-thiouridylase MnmA-like C-terminal" evidence="8">
    <location>
        <begin position="297"/>
        <end position="366"/>
    </location>
</feature>
<dbReference type="GO" id="GO:0002143">
    <property type="term" value="P:tRNA wobble position uridine thiolation"/>
    <property type="evidence" value="ECO:0007669"/>
    <property type="project" value="TreeGrafter"/>
</dbReference>
<dbReference type="PANTHER" id="PTHR11933">
    <property type="entry name" value="TRNA 5-METHYLAMINOMETHYL-2-THIOURIDYLATE -METHYLTRANSFERASE"/>
    <property type="match status" value="1"/>
</dbReference>
<keyword evidence="4" id="KW-0819">tRNA processing</keyword>
<evidence type="ECO:0000256" key="3">
    <source>
        <dbReference type="ARBA" id="ARBA00022679"/>
    </source>
</evidence>
<sequence length="374" mass="41383">MNNKVLVGMSGGVDSAVAALKMQQAGYDVTGAIIEIWDPQDQSECGTSPETSRPWSERGCCHVPMVKYLCEEILSIPFIMVDRRDAFRKKVMDPFREEYLKAQTPNPCVTCNAQVKIHELMALADSLNIQKVATGHYARKTHSPLTGAFHVAKGKDSKKDQSYFLAKLQSSEIERLEWPLAELTKEEVREIARNSGFPVSEMVENMEACFVSDKNLKSYLDRWIPLEMKGQWEAVGQSGEKIGSMEGGLGLTRGQRRGMGTGFGERVYVLDIIPERKQVVLGSKESLSVEECILEDWSGPDPDSIKTPLSVVFRSSMKPVACQISWYSPGQKKVGLTLMEPSPWVSPGQVGAILFDREIILGAGTISLSGNEES</sequence>
<dbReference type="Pfam" id="PF20258">
    <property type="entry name" value="tRNA_Me_trans_C"/>
    <property type="match status" value="1"/>
</dbReference>
<keyword evidence="10" id="KW-1185">Reference proteome</keyword>
<organism evidence="9 10">
    <name type="scientific">Leptospirillum ferrooxidans (strain C2-3)</name>
    <dbReference type="NCBI Taxonomy" id="1162668"/>
    <lineage>
        <taxon>Bacteria</taxon>
        <taxon>Pseudomonadati</taxon>
        <taxon>Nitrospirota</taxon>
        <taxon>Nitrospiria</taxon>
        <taxon>Nitrospirales</taxon>
        <taxon>Nitrospiraceae</taxon>
        <taxon>Leptospirillum</taxon>
    </lineage>
</organism>
<dbReference type="Pfam" id="PF03054">
    <property type="entry name" value="tRNA_Me_trans"/>
    <property type="match status" value="1"/>
</dbReference>
<dbReference type="Proteomes" id="UP000007382">
    <property type="component" value="Chromosome"/>
</dbReference>
<evidence type="ECO:0000256" key="2">
    <source>
        <dbReference type="ARBA" id="ARBA00022555"/>
    </source>
</evidence>
<evidence type="ECO:0000256" key="1">
    <source>
        <dbReference type="ARBA" id="ARBA00011949"/>
    </source>
</evidence>
<keyword evidence="9" id="KW-0489">Methyltransferase</keyword>
<evidence type="ECO:0000256" key="4">
    <source>
        <dbReference type="ARBA" id="ARBA00022694"/>
    </source>
</evidence>
<evidence type="ECO:0000259" key="8">
    <source>
        <dbReference type="Pfam" id="PF20258"/>
    </source>
</evidence>
<dbReference type="GO" id="GO:0008168">
    <property type="term" value="F:methyltransferase activity"/>
    <property type="evidence" value="ECO:0007669"/>
    <property type="project" value="UniProtKB-KW"/>
</dbReference>
<dbReference type="PATRIC" id="fig|1162668.3.peg.2833"/>
<dbReference type="CDD" id="cd01998">
    <property type="entry name" value="MnmA_TRMU-like"/>
    <property type="match status" value="1"/>
</dbReference>
<dbReference type="Gene3D" id="2.30.30.280">
    <property type="entry name" value="Adenine nucleotide alpha hydrolases-like domains"/>
    <property type="match status" value="1"/>
</dbReference>
<gene>
    <name evidence="9" type="ordered locus">LFE_2383</name>
</gene>
<dbReference type="InterPro" id="IPR014729">
    <property type="entry name" value="Rossmann-like_a/b/a_fold"/>
</dbReference>
<name>I0IS05_LEPFC</name>
<evidence type="ECO:0000256" key="6">
    <source>
        <dbReference type="ARBA" id="ARBA00023157"/>
    </source>
</evidence>
<dbReference type="GO" id="GO:0000049">
    <property type="term" value="F:tRNA binding"/>
    <property type="evidence" value="ECO:0007669"/>
    <property type="project" value="UniProtKB-KW"/>
</dbReference>
<protein>
    <recommendedName>
        <fullName evidence="1">tRNA-uridine 2-sulfurtransferase</fullName>
        <ecNumber evidence="1">2.8.1.13</ecNumber>
    </recommendedName>
</protein>
<keyword evidence="3 9" id="KW-0808">Transferase</keyword>
<dbReference type="Gene3D" id="3.40.50.620">
    <property type="entry name" value="HUPs"/>
    <property type="match status" value="1"/>
</dbReference>
<evidence type="ECO:0000313" key="9">
    <source>
        <dbReference type="EMBL" id="BAM08054.1"/>
    </source>
</evidence>
<evidence type="ECO:0000256" key="7">
    <source>
        <dbReference type="ARBA" id="ARBA00051542"/>
    </source>
</evidence>
<reference evidence="9 10" key="1">
    <citation type="journal article" date="2012" name="J. Bacteriol.">
        <title>Complete Genome Sequence of Leptospirillum ferrooxidans Strain C2-3, Isolated from a Fresh Volcanic Ash Deposit on the Island of Miyake, Japan.</title>
        <authorList>
            <person name="Fujimura R."/>
            <person name="Sato Y."/>
            <person name="Nishizawa T."/>
            <person name="Oshima K."/>
            <person name="Kim S.-W."/>
            <person name="Hattori M."/>
            <person name="Kamijo T."/>
            <person name="Ohta H."/>
        </authorList>
    </citation>
    <scope>NUCLEOTIDE SEQUENCE [LARGE SCALE GENOMIC DNA]</scope>
    <source>
        <strain evidence="9 10">C2-3</strain>
    </source>
</reference>
<dbReference type="InterPro" id="IPR046885">
    <property type="entry name" value="MnmA-like_C"/>
</dbReference>
<keyword evidence="6" id="KW-1015">Disulfide bond</keyword>
<dbReference type="AlphaFoldDB" id="I0IS05"/>
<evidence type="ECO:0000313" key="10">
    <source>
        <dbReference type="Proteomes" id="UP000007382"/>
    </source>
</evidence>